<proteinExistence type="predicted"/>
<dbReference type="Proteomes" id="UP001281410">
    <property type="component" value="Unassembled WGS sequence"/>
</dbReference>
<organism evidence="2 3">
    <name type="scientific">Dipteronia sinensis</name>
    <dbReference type="NCBI Taxonomy" id="43782"/>
    <lineage>
        <taxon>Eukaryota</taxon>
        <taxon>Viridiplantae</taxon>
        <taxon>Streptophyta</taxon>
        <taxon>Embryophyta</taxon>
        <taxon>Tracheophyta</taxon>
        <taxon>Spermatophyta</taxon>
        <taxon>Magnoliopsida</taxon>
        <taxon>eudicotyledons</taxon>
        <taxon>Gunneridae</taxon>
        <taxon>Pentapetalae</taxon>
        <taxon>rosids</taxon>
        <taxon>malvids</taxon>
        <taxon>Sapindales</taxon>
        <taxon>Sapindaceae</taxon>
        <taxon>Hippocastanoideae</taxon>
        <taxon>Acereae</taxon>
        <taxon>Dipteronia</taxon>
    </lineage>
</organism>
<evidence type="ECO:0000313" key="2">
    <source>
        <dbReference type="EMBL" id="KAK3185190.1"/>
    </source>
</evidence>
<keyword evidence="3" id="KW-1185">Reference proteome</keyword>
<sequence length="137" mass="15311">MGRKRTRRRSAAEGGDRSLVFSSGRRSSADLLVWEEIERQPPRLPVYANINLLRRDLGYEDGGETKGLEADCGDIFEIETVYHSSSSSPKSLCSTLGLGEEALRASQGQREVVKIEHEKKLLSLQSQEYPGEDETKL</sequence>
<protein>
    <submittedName>
        <fullName evidence="2">Uncharacterized protein</fullName>
    </submittedName>
</protein>
<feature type="region of interest" description="Disordered" evidence="1">
    <location>
        <begin position="1"/>
        <end position="21"/>
    </location>
</feature>
<dbReference type="EMBL" id="JANJYJ010000010">
    <property type="protein sequence ID" value="KAK3185190.1"/>
    <property type="molecule type" value="Genomic_DNA"/>
</dbReference>
<dbReference type="AlphaFoldDB" id="A0AAD9ZPF5"/>
<evidence type="ECO:0000256" key="1">
    <source>
        <dbReference type="SAM" id="MobiDB-lite"/>
    </source>
</evidence>
<evidence type="ECO:0000313" key="3">
    <source>
        <dbReference type="Proteomes" id="UP001281410"/>
    </source>
</evidence>
<reference evidence="2" key="1">
    <citation type="journal article" date="2023" name="Plant J.">
        <title>Genome sequences and population genomics provide insights into the demographic history, inbreeding, and mutation load of two 'living fossil' tree species of Dipteronia.</title>
        <authorList>
            <person name="Feng Y."/>
            <person name="Comes H.P."/>
            <person name="Chen J."/>
            <person name="Zhu S."/>
            <person name="Lu R."/>
            <person name="Zhang X."/>
            <person name="Li P."/>
            <person name="Qiu J."/>
            <person name="Olsen K.M."/>
            <person name="Qiu Y."/>
        </authorList>
    </citation>
    <scope>NUCLEOTIDE SEQUENCE</scope>
    <source>
        <strain evidence="2">NBL</strain>
    </source>
</reference>
<name>A0AAD9ZPF5_9ROSI</name>
<comment type="caution">
    <text evidence="2">The sequence shown here is derived from an EMBL/GenBank/DDBJ whole genome shotgun (WGS) entry which is preliminary data.</text>
</comment>
<accession>A0AAD9ZPF5</accession>
<gene>
    <name evidence="2" type="ORF">Dsin_032476</name>
</gene>